<name>A0A6G1EJ35_9ORYZ</name>
<proteinExistence type="predicted"/>
<gene>
    <name evidence="1" type="ORF">E2562_010273</name>
</gene>
<dbReference type="Proteomes" id="UP000479710">
    <property type="component" value="Unassembled WGS sequence"/>
</dbReference>
<organism evidence="1 2">
    <name type="scientific">Oryza meyeriana var. granulata</name>
    <dbReference type="NCBI Taxonomy" id="110450"/>
    <lineage>
        <taxon>Eukaryota</taxon>
        <taxon>Viridiplantae</taxon>
        <taxon>Streptophyta</taxon>
        <taxon>Embryophyta</taxon>
        <taxon>Tracheophyta</taxon>
        <taxon>Spermatophyta</taxon>
        <taxon>Magnoliopsida</taxon>
        <taxon>Liliopsida</taxon>
        <taxon>Poales</taxon>
        <taxon>Poaceae</taxon>
        <taxon>BOP clade</taxon>
        <taxon>Oryzoideae</taxon>
        <taxon>Oryzeae</taxon>
        <taxon>Oryzinae</taxon>
        <taxon>Oryza</taxon>
        <taxon>Oryza meyeriana</taxon>
    </lineage>
</organism>
<evidence type="ECO:0000313" key="1">
    <source>
        <dbReference type="EMBL" id="KAF0924681.1"/>
    </source>
</evidence>
<dbReference type="AlphaFoldDB" id="A0A6G1EJ35"/>
<sequence length="71" mass="7512">MVASATSFWVISPLRKRIQVRRPAIGRAKVASGPAQAQHSPTSHVGTGRAVYSAAMSGLARPGLTYWATYG</sequence>
<keyword evidence="2" id="KW-1185">Reference proteome</keyword>
<dbReference type="EMBL" id="SPHZ02000003">
    <property type="protein sequence ID" value="KAF0924681.1"/>
    <property type="molecule type" value="Genomic_DNA"/>
</dbReference>
<evidence type="ECO:0000313" key="2">
    <source>
        <dbReference type="Proteomes" id="UP000479710"/>
    </source>
</evidence>
<protein>
    <submittedName>
        <fullName evidence="1">Uncharacterized protein</fullName>
    </submittedName>
</protein>
<reference evidence="1 2" key="1">
    <citation type="submission" date="2019-11" db="EMBL/GenBank/DDBJ databases">
        <title>Whole genome sequence of Oryza granulata.</title>
        <authorList>
            <person name="Li W."/>
        </authorList>
    </citation>
    <scope>NUCLEOTIDE SEQUENCE [LARGE SCALE GENOMIC DNA]</scope>
    <source>
        <strain evidence="2">cv. Menghai</strain>
        <tissue evidence="1">Leaf</tissue>
    </source>
</reference>
<comment type="caution">
    <text evidence="1">The sequence shown here is derived from an EMBL/GenBank/DDBJ whole genome shotgun (WGS) entry which is preliminary data.</text>
</comment>
<accession>A0A6G1EJ35</accession>